<feature type="region of interest" description="Disordered" evidence="2">
    <location>
        <begin position="245"/>
        <end position="275"/>
    </location>
</feature>
<feature type="compositionally biased region" description="Polar residues" evidence="2">
    <location>
        <begin position="194"/>
        <end position="203"/>
    </location>
</feature>
<comment type="caution">
    <text evidence="4">The sequence shown here is derived from an EMBL/GenBank/DDBJ whole genome shotgun (WGS) entry which is preliminary data.</text>
</comment>
<evidence type="ECO:0000256" key="2">
    <source>
        <dbReference type="SAM" id="MobiDB-lite"/>
    </source>
</evidence>
<feature type="coiled-coil region" evidence="1">
    <location>
        <begin position="603"/>
        <end position="891"/>
    </location>
</feature>
<feature type="coiled-coil region" evidence="1">
    <location>
        <begin position="279"/>
        <end position="382"/>
    </location>
</feature>
<organism evidence="4 5">
    <name type="scientific">Mikania micrantha</name>
    <name type="common">bitter vine</name>
    <dbReference type="NCBI Taxonomy" id="192012"/>
    <lineage>
        <taxon>Eukaryota</taxon>
        <taxon>Viridiplantae</taxon>
        <taxon>Streptophyta</taxon>
        <taxon>Embryophyta</taxon>
        <taxon>Tracheophyta</taxon>
        <taxon>Spermatophyta</taxon>
        <taxon>Magnoliopsida</taxon>
        <taxon>eudicotyledons</taxon>
        <taxon>Gunneridae</taxon>
        <taxon>Pentapetalae</taxon>
        <taxon>asterids</taxon>
        <taxon>campanulids</taxon>
        <taxon>Asterales</taxon>
        <taxon>Asteraceae</taxon>
        <taxon>Asteroideae</taxon>
        <taxon>Heliantheae alliance</taxon>
        <taxon>Eupatorieae</taxon>
        <taxon>Mikania</taxon>
    </lineage>
</organism>
<dbReference type="EMBL" id="SZYD01000013">
    <property type="protein sequence ID" value="KAD4384702.1"/>
    <property type="molecule type" value="Genomic_DNA"/>
</dbReference>
<name>A0A5N6N419_9ASTR</name>
<dbReference type="InterPro" id="IPR019448">
    <property type="entry name" value="NT-C2"/>
</dbReference>
<dbReference type="AlphaFoldDB" id="A0A5N6N419"/>
<feature type="coiled-coil region" evidence="1">
    <location>
        <begin position="448"/>
        <end position="489"/>
    </location>
</feature>
<feature type="coiled-coil region" evidence="1">
    <location>
        <begin position="518"/>
        <end position="566"/>
    </location>
</feature>
<feature type="domain" description="C2 NT-type" evidence="3">
    <location>
        <begin position="6"/>
        <end position="141"/>
    </location>
</feature>
<evidence type="ECO:0000256" key="1">
    <source>
        <dbReference type="SAM" id="Coils"/>
    </source>
</evidence>
<feature type="compositionally biased region" description="Basic and acidic residues" evidence="2">
    <location>
        <begin position="142"/>
        <end position="193"/>
    </location>
</feature>
<dbReference type="PANTHER" id="PTHR34452:SF7">
    <property type="entry name" value="MYOSIN HEAVY CHAIN-RELATED PROTEIN"/>
    <property type="match status" value="1"/>
</dbReference>
<evidence type="ECO:0000313" key="4">
    <source>
        <dbReference type="EMBL" id="KAD4384702.1"/>
    </source>
</evidence>
<feature type="compositionally biased region" description="Polar residues" evidence="2">
    <location>
        <begin position="250"/>
        <end position="261"/>
    </location>
</feature>
<feature type="region of interest" description="Disordered" evidence="2">
    <location>
        <begin position="141"/>
        <end position="203"/>
    </location>
</feature>
<dbReference type="OrthoDB" id="765176at2759"/>
<dbReference type="Pfam" id="PF10358">
    <property type="entry name" value="NT-C2"/>
    <property type="match status" value="1"/>
</dbReference>
<dbReference type="PROSITE" id="PS51840">
    <property type="entry name" value="C2_NT"/>
    <property type="match status" value="1"/>
</dbReference>
<proteinExistence type="predicted"/>
<evidence type="ECO:0000313" key="5">
    <source>
        <dbReference type="Proteomes" id="UP000326396"/>
    </source>
</evidence>
<reference evidence="4 5" key="1">
    <citation type="submission" date="2019-05" db="EMBL/GenBank/DDBJ databases">
        <title>Mikania micrantha, genome provides insights into the molecular mechanism of rapid growth.</title>
        <authorList>
            <person name="Liu B."/>
        </authorList>
    </citation>
    <scope>NUCLEOTIDE SEQUENCE [LARGE SCALE GENOMIC DNA]</scope>
    <source>
        <strain evidence="4">NLD-2019</strain>
        <tissue evidence="4">Leaf</tissue>
    </source>
</reference>
<protein>
    <recommendedName>
        <fullName evidence="3">C2 NT-type domain-containing protein</fullName>
    </recommendedName>
</protein>
<sequence>MFKSARWRSEKNKIKFVFKLQFHATQLKQVAGDTLIISVIPADVGKPTTRLEKTKIKDGSCYWDKTHYETVKFVRDPKTGKFHEKIYNFVLATGSSKSSSVGEASIDFANFTEAAKSSSLSLPLKNAKCAAFLHVSIQRVQDSSDQRDIDGSEHADRHERTLRAKLSDSDKEEPIRINPSEDHEPLTDNRDRQGSSGSDITLSASDISSGLETLQEPEPMNTEPVHESLATTNYEEQHMSQWDWLDGSPTELSTDESSPSTGEPVLEETHDDGSPEAIIKKLKTELAVLARQADVTEIELQTLRKQIVKERKKGAELSREVVVLNEERNAFKEECEKLKENKKCIEETKVKVKIKGDPWDLVDELRQELNYEKDLNSNLRLQLQKTQESNAELILAVQDLDAMLEQKDLDMSKSKCAELEEVKSGTDDDEDQKALEDIVRQHSGMQEVHLLEQKISDLNGEIESYKRDKDELEMQMDQMALDYEILKQGNHDMCYKLEQSQLQEQLNIQYESTSYDVVNEFETQIESLKTELKLKSDKLSQSVLAIEQLENIIKNLEKALEDQAHGFEADIEDLITAKVTQEQRAIRAEESLRMIKLQNVNTAERLQEEFRRLSAQMNSSFEANEKVAMKAMGEANQLRVEKQHLEEMVKKTKQDLDFVNIRYEEKLVDLLSQISEKSKELEQMEKQMEDMSSYRGEVERLKQDNKILEDERKNLENVIKQKDDTFERLQSEIECFESRYNEMKLSLMEDETEKEKLKKEASQLKDEIKKKEDALMSMKKKIKDGSKAVSRNNTPSSKEMNNLKNRIGLLEDQIKTKETALKRSEDSFLEKEKDLQLKINELERKLKVLDENTAISQASAADEMALLKRLNKSMESELMEMQERYSETSLKFAEVEGERQKLVMTLRNLKNSKKC</sequence>
<keyword evidence="5" id="KW-1185">Reference proteome</keyword>
<dbReference type="PANTHER" id="PTHR34452">
    <property type="entry name" value="MYOSIN HEAVY CHAIN-RELATED PROTEIN"/>
    <property type="match status" value="1"/>
</dbReference>
<keyword evidence="1" id="KW-0175">Coiled coil</keyword>
<evidence type="ECO:0000259" key="3">
    <source>
        <dbReference type="PROSITE" id="PS51840"/>
    </source>
</evidence>
<accession>A0A5N6N419</accession>
<gene>
    <name evidence="4" type="ORF">E3N88_24870</name>
</gene>
<dbReference type="Proteomes" id="UP000326396">
    <property type="component" value="Linkage Group LG3"/>
</dbReference>